<accession>A0A4Y2DN45</accession>
<proteinExistence type="predicted"/>
<dbReference type="AlphaFoldDB" id="A0A4Y2DN45"/>
<keyword evidence="3" id="KW-1185">Reference proteome</keyword>
<evidence type="ECO:0000313" key="3">
    <source>
        <dbReference type="Proteomes" id="UP000499080"/>
    </source>
</evidence>
<sequence>MYLKDLTTAGKDLTTARKDLTTAGNNIGTINIAKWINLRVSHKLNLQQVGYARHWCWRRSLVQHYDCIYRRTENLIAYTANFHLHTSGNYDN</sequence>
<organism evidence="1 3">
    <name type="scientific">Araneus ventricosus</name>
    <name type="common">Orbweaver spider</name>
    <name type="synonym">Epeira ventricosa</name>
    <dbReference type="NCBI Taxonomy" id="182803"/>
    <lineage>
        <taxon>Eukaryota</taxon>
        <taxon>Metazoa</taxon>
        <taxon>Ecdysozoa</taxon>
        <taxon>Arthropoda</taxon>
        <taxon>Chelicerata</taxon>
        <taxon>Arachnida</taxon>
        <taxon>Araneae</taxon>
        <taxon>Araneomorphae</taxon>
        <taxon>Entelegynae</taxon>
        <taxon>Araneoidea</taxon>
        <taxon>Araneidae</taxon>
        <taxon>Araneus</taxon>
    </lineage>
</organism>
<evidence type="ECO:0000313" key="1">
    <source>
        <dbReference type="EMBL" id="GBM17436.1"/>
    </source>
</evidence>
<dbReference type="EMBL" id="BGPR01167171">
    <property type="protein sequence ID" value="GBM17588.1"/>
    <property type="molecule type" value="Genomic_DNA"/>
</dbReference>
<dbReference type="EMBL" id="BGPR01167128">
    <property type="protein sequence ID" value="GBM17436.1"/>
    <property type="molecule type" value="Genomic_DNA"/>
</dbReference>
<gene>
    <name evidence="1" type="ORF">AVEN_195758_1</name>
    <name evidence="2" type="ORF">AVEN_226086_1</name>
</gene>
<name>A0A4Y2DN45_ARAVE</name>
<comment type="caution">
    <text evidence="1">The sequence shown here is derived from an EMBL/GenBank/DDBJ whole genome shotgun (WGS) entry which is preliminary data.</text>
</comment>
<protein>
    <submittedName>
        <fullName evidence="1">Uncharacterized protein</fullName>
    </submittedName>
</protein>
<evidence type="ECO:0000313" key="2">
    <source>
        <dbReference type="EMBL" id="GBM17588.1"/>
    </source>
</evidence>
<reference evidence="1 3" key="1">
    <citation type="journal article" date="2019" name="Sci. Rep.">
        <title>Orb-weaving spider Araneus ventricosus genome elucidates the spidroin gene catalogue.</title>
        <authorList>
            <person name="Kono N."/>
            <person name="Nakamura H."/>
            <person name="Ohtoshi R."/>
            <person name="Moran D.A.P."/>
            <person name="Shinohara A."/>
            <person name="Yoshida Y."/>
            <person name="Fujiwara M."/>
            <person name="Mori M."/>
            <person name="Tomita M."/>
            <person name="Arakawa K."/>
        </authorList>
    </citation>
    <scope>NUCLEOTIDE SEQUENCE [LARGE SCALE GENOMIC DNA]</scope>
</reference>
<dbReference type="Proteomes" id="UP000499080">
    <property type="component" value="Unassembled WGS sequence"/>
</dbReference>